<protein>
    <submittedName>
        <fullName evidence="1">Uncharacterized protein DUF4404</fullName>
    </submittedName>
</protein>
<dbReference type="Pfam" id="PF14357">
    <property type="entry name" value="DUF4404"/>
    <property type="match status" value="1"/>
</dbReference>
<keyword evidence="2" id="KW-1185">Reference proteome</keyword>
<accession>A0A3N1NUR6</accession>
<proteinExistence type="predicted"/>
<evidence type="ECO:0000313" key="1">
    <source>
        <dbReference type="EMBL" id="ROQ19903.1"/>
    </source>
</evidence>
<organism evidence="1 2">
    <name type="scientific">Marinimicrobium koreense</name>
    <dbReference type="NCBI Taxonomy" id="306545"/>
    <lineage>
        <taxon>Bacteria</taxon>
        <taxon>Pseudomonadati</taxon>
        <taxon>Pseudomonadota</taxon>
        <taxon>Gammaproteobacteria</taxon>
        <taxon>Cellvibrionales</taxon>
        <taxon>Cellvibrionaceae</taxon>
        <taxon>Marinimicrobium</taxon>
    </lineage>
</organism>
<dbReference type="OrthoDB" id="5705282at2"/>
<dbReference type="AlphaFoldDB" id="A0A3N1NUR6"/>
<dbReference type="InterPro" id="IPR025516">
    <property type="entry name" value="DUF4404"/>
</dbReference>
<dbReference type="RefSeq" id="WP_024459926.1">
    <property type="nucleotide sequence ID" value="NZ_JBHYFO010000009.1"/>
</dbReference>
<dbReference type="Proteomes" id="UP000273643">
    <property type="component" value="Unassembled WGS sequence"/>
</dbReference>
<name>A0A3N1NUR6_9GAMM</name>
<evidence type="ECO:0000313" key="2">
    <source>
        <dbReference type="Proteomes" id="UP000273643"/>
    </source>
</evidence>
<reference evidence="1 2" key="1">
    <citation type="submission" date="2018-11" db="EMBL/GenBank/DDBJ databases">
        <title>Genomic Encyclopedia of Type Strains, Phase IV (KMG-IV): sequencing the most valuable type-strain genomes for metagenomic binning, comparative biology and taxonomic classification.</title>
        <authorList>
            <person name="Goeker M."/>
        </authorList>
    </citation>
    <scope>NUCLEOTIDE SEQUENCE [LARGE SCALE GENOMIC DNA]</scope>
    <source>
        <strain evidence="1 2">DSM 16974</strain>
    </source>
</reference>
<dbReference type="EMBL" id="RJUK01000001">
    <property type="protein sequence ID" value="ROQ19903.1"/>
    <property type="molecule type" value="Genomic_DNA"/>
</dbReference>
<gene>
    <name evidence="1" type="ORF">EDC38_0494</name>
</gene>
<comment type="caution">
    <text evidence="1">The sequence shown here is derived from an EMBL/GenBank/DDBJ whole genome shotgun (WGS) entry which is preliminary data.</text>
</comment>
<sequence length="85" mass="9728">MPQEKARSLITQLHEMYGNEEPSEQQKHLMEQLELHTHPKGAKDQYGEPVPLDTLELLVEEMAAEHPRTAAVMREILETLKNIGV</sequence>